<dbReference type="EMBL" id="AP028920">
    <property type="protein sequence ID" value="BET00660.1"/>
    <property type="molecule type" value="Genomic_DNA"/>
</dbReference>
<dbReference type="Gene3D" id="3.90.70.80">
    <property type="match status" value="1"/>
</dbReference>
<protein>
    <submittedName>
        <fullName evidence="2">Asparagine-linked glycosylation 13 homolog (S. cerevisiae)</fullName>
    </submittedName>
</protein>
<organism evidence="2 3">
    <name type="scientific">Nesidiocoris tenuis</name>
    <dbReference type="NCBI Taxonomy" id="355587"/>
    <lineage>
        <taxon>Eukaryota</taxon>
        <taxon>Metazoa</taxon>
        <taxon>Ecdysozoa</taxon>
        <taxon>Arthropoda</taxon>
        <taxon>Hexapoda</taxon>
        <taxon>Insecta</taxon>
        <taxon>Pterygota</taxon>
        <taxon>Neoptera</taxon>
        <taxon>Paraneoptera</taxon>
        <taxon>Hemiptera</taxon>
        <taxon>Heteroptera</taxon>
        <taxon>Panheteroptera</taxon>
        <taxon>Cimicomorpha</taxon>
        <taxon>Miridae</taxon>
        <taxon>Dicyphina</taxon>
        <taxon>Nesidiocoris</taxon>
    </lineage>
</organism>
<gene>
    <name evidence="2" type="ORF">NTJ_13468</name>
</gene>
<accession>A0ABN7B8E2</accession>
<dbReference type="InterPro" id="IPR050704">
    <property type="entry name" value="Peptidase_C85-like"/>
</dbReference>
<dbReference type="PANTHER" id="PTHR12419:SF115">
    <property type="entry name" value="PROTEIN OVARIAN TUMOR LOCUS-RELATED"/>
    <property type="match status" value="1"/>
</dbReference>
<dbReference type="PROSITE" id="PS50802">
    <property type="entry name" value="OTU"/>
    <property type="match status" value="1"/>
</dbReference>
<evidence type="ECO:0000313" key="2">
    <source>
        <dbReference type="EMBL" id="BET00660.1"/>
    </source>
</evidence>
<sequence>MEDPQWNVAPQIQQKQILDGKSFIVNFSQNTNSASAASRRKTKPPDRLDSWLDEQGFYRKHTARDESCLFRAVSEQLFRTQVRHSTVRRSVVEYLLKNSEKFQKMTDEPIDIYAERMRSSRTFGGNIEIVAMSQLYECDFILYKDVGQPAENFTKNGYKKKIVLCNSPDNHYDSVYTNKRISDEGFCQSIVYSILYKEVFNMEEVDYTWEKMLHDKPNKQRDRVLPTVAAPERYELRENRTNAKELLEMGITPFPYKVAKALNPDLYRNVEFDTWKEYRKGLRYGFWPWTCSDLEVGVRCSVTVGNDTYNGFIQSMAPNKGPVEVFAQGLGKKITVPYESLKMLPPPPITLPTPRAWSSQKASVNSSQRKNHVPQVGTRGGEIVKIKRPTTLNFGLRYRTKDDSHSKEDSLLVPSPQQAIVTGRPPIGPDTQHVALSNDQTPRPLQGCPCDGNLEGSVDFDQSQASGQTIYMPADGGYQYVIVNPSPQLPASQSQLTKQVSPTAELPMYVNHLVRKSVLHDGSDLPFHDIATLQFCFNLGVDTLRYHQWSTWGVNAWGPGQIPALPSGPCDNRGYLAIENQSSYVDETTIEANTQRNPQGTANQSYVTYAADSTTEVENGGNLSPCMQDDTSRLGEPVYDDTMNYGPGLIQVPEVSSTLPVSPAEQDNGQPAYHYLHTEQDQSSQVHATAQPVQYNMYNMPPYTAVYTYTVPCVSPDGTIYYQTCFAPQPVVPPPQSQL</sequence>
<dbReference type="InterPro" id="IPR038765">
    <property type="entry name" value="Papain-like_cys_pep_sf"/>
</dbReference>
<dbReference type="Proteomes" id="UP001307889">
    <property type="component" value="Chromosome 12"/>
</dbReference>
<keyword evidence="3" id="KW-1185">Reference proteome</keyword>
<dbReference type="PANTHER" id="PTHR12419">
    <property type="entry name" value="OTU DOMAIN CONTAINING PROTEIN"/>
    <property type="match status" value="1"/>
</dbReference>
<proteinExistence type="predicted"/>
<dbReference type="InterPro" id="IPR003323">
    <property type="entry name" value="OTU_dom"/>
</dbReference>
<reference evidence="2 3" key="1">
    <citation type="submission" date="2023-09" db="EMBL/GenBank/DDBJ databases">
        <title>Nesidiocoris tenuis whole genome shotgun sequence.</title>
        <authorList>
            <person name="Shibata T."/>
            <person name="Shimoda M."/>
            <person name="Kobayashi T."/>
            <person name="Uehara T."/>
        </authorList>
    </citation>
    <scope>NUCLEOTIDE SEQUENCE [LARGE SCALE GENOMIC DNA]</scope>
    <source>
        <strain evidence="2 3">Japan</strain>
    </source>
</reference>
<name>A0ABN7B8E2_9HEMI</name>
<dbReference type="SUPFAM" id="SSF54001">
    <property type="entry name" value="Cysteine proteinases"/>
    <property type="match status" value="1"/>
</dbReference>
<dbReference type="CDD" id="cd20380">
    <property type="entry name" value="Tudor_TDRD13-like"/>
    <property type="match status" value="1"/>
</dbReference>
<dbReference type="CDD" id="cd22753">
    <property type="entry name" value="OTU_ALG13-like"/>
    <property type="match status" value="1"/>
</dbReference>
<evidence type="ECO:0000259" key="1">
    <source>
        <dbReference type="PROSITE" id="PS50802"/>
    </source>
</evidence>
<feature type="domain" description="OTU" evidence="1">
    <location>
        <begin position="57"/>
        <end position="178"/>
    </location>
</feature>
<dbReference type="Pfam" id="PF02338">
    <property type="entry name" value="OTU"/>
    <property type="match status" value="1"/>
</dbReference>
<evidence type="ECO:0000313" key="3">
    <source>
        <dbReference type="Proteomes" id="UP001307889"/>
    </source>
</evidence>
<dbReference type="InterPro" id="IPR049769">
    <property type="entry name" value="OTU_OTU"/>
</dbReference>
<dbReference type="InterPro" id="IPR049770">
    <property type="entry name" value="OTU_Tudor"/>
</dbReference>